<evidence type="ECO:0000256" key="1">
    <source>
        <dbReference type="SAM" id="MobiDB-lite"/>
    </source>
</evidence>
<evidence type="ECO:0000313" key="2">
    <source>
        <dbReference type="EMBL" id="KAK0303703.1"/>
    </source>
</evidence>
<reference evidence="2" key="1">
    <citation type="submission" date="2021-12" db="EMBL/GenBank/DDBJ databases">
        <title>Black yeast isolated from Biological Soil Crust.</title>
        <authorList>
            <person name="Kurbessoian T."/>
        </authorList>
    </citation>
    <scope>NUCLEOTIDE SEQUENCE</scope>
    <source>
        <strain evidence="2">CCFEE 5208</strain>
    </source>
</reference>
<dbReference type="Proteomes" id="UP001168146">
    <property type="component" value="Unassembled WGS sequence"/>
</dbReference>
<comment type="caution">
    <text evidence="2">The sequence shown here is derived from an EMBL/GenBank/DDBJ whole genome shotgun (WGS) entry which is preliminary data.</text>
</comment>
<name>A0AAN6F5U1_9PEZI</name>
<feature type="compositionally biased region" description="Basic and acidic residues" evidence="1">
    <location>
        <begin position="42"/>
        <end position="57"/>
    </location>
</feature>
<feature type="compositionally biased region" description="Acidic residues" evidence="1">
    <location>
        <begin position="87"/>
        <end position="97"/>
    </location>
</feature>
<dbReference type="AlphaFoldDB" id="A0AAN6F5U1"/>
<gene>
    <name evidence="2" type="ORF">LTR82_017451</name>
</gene>
<feature type="region of interest" description="Disordered" evidence="1">
    <location>
        <begin position="708"/>
        <end position="815"/>
    </location>
</feature>
<protein>
    <submittedName>
        <fullName evidence="2">Uncharacterized protein</fullName>
    </submittedName>
</protein>
<feature type="region of interest" description="Disordered" evidence="1">
    <location>
        <begin position="476"/>
        <end position="526"/>
    </location>
</feature>
<feature type="compositionally biased region" description="Basic and acidic residues" evidence="1">
    <location>
        <begin position="100"/>
        <end position="125"/>
    </location>
</feature>
<feature type="region of interest" description="Disordered" evidence="1">
    <location>
        <begin position="441"/>
        <end position="461"/>
    </location>
</feature>
<dbReference type="EMBL" id="JASUXU010000141">
    <property type="protein sequence ID" value="KAK0303703.1"/>
    <property type="molecule type" value="Genomic_DNA"/>
</dbReference>
<proteinExistence type="predicted"/>
<organism evidence="2 3">
    <name type="scientific">Friedmanniomyces endolithicus</name>
    <dbReference type="NCBI Taxonomy" id="329885"/>
    <lineage>
        <taxon>Eukaryota</taxon>
        <taxon>Fungi</taxon>
        <taxon>Dikarya</taxon>
        <taxon>Ascomycota</taxon>
        <taxon>Pezizomycotina</taxon>
        <taxon>Dothideomycetes</taxon>
        <taxon>Dothideomycetidae</taxon>
        <taxon>Mycosphaerellales</taxon>
        <taxon>Teratosphaeriaceae</taxon>
        <taxon>Friedmanniomyces</taxon>
    </lineage>
</organism>
<feature type="region of interest" description="Disordered" evidence="1">
    <location>
        <begin position="42"/>
        <end position="61"/>
    </location>
</feature>
<feature type="region of interest" description="Disordered" evidence="1">
    <location>
        <begin position="84"/>
        <end position="125"/>
    </location>
</feature>
<accession>A0AAN6F5U1</accession>
<evidence type="ECO:0000313" key="3">
    <source>
        <dbReference type="Proteomes" id="UP001168146"/>
    </source>
</evidence>
<sequence length="815" mass="90620">MATAYTAPHIAAPTPAGDLGGPQISADQRLLDWSGTEHLRRNLKKSLEETSDADPKTKHYQGPTYAIPAVVADKFDLDDQFYKGLESDDDEELEDTEAAQQKERKMQGEEAADMERRAQMEEEAHKRALAPLPRLDVPAEIAKIHEANTWVIRRAWVLGMDRGLLDRCRQANSEIAMINSSADPRRDAGKFSFPGEGIMHQICIVHDACASWHKVQDSSPLAQENRNSFAKVIANSILTLKNTIEPLGLSWRTFVTPEAATSLTDVLKGSMESIDRDTRRALQTYLLGDALSATQGQESLMQQMAPVLAQQISLGGKDEVREAAEEYNNQMAELNASLGFKASDHALDLDMIQAIITFGSDVQTKHAKIMEFACWLHRTGQKSIALALCDQNDLEKAQPSDALVKKIKATQRKYQYPVDKSMESALVEHMQRRLEMQERLMPESMAKRPINQPTQHADDMEMVDQPQRLESHRRLVIEPKAKSPTYQPSQRADDTELEDADPSSSGQDLGSTKGRSTVHDPMPGGLRRSSVKAAAFHGRVTPLGMVCSVQKWSFGYRMLMNICTEEFPIYRSIPGSELGRGSAQDLYAKYPAPPSSVKDRRKKHVLELKAIIEIPQKASVGRAPTTKFLVVWNNEEKRFGSSQAEEWVSRSDLTSIYGKTDTERARKCLLDDLEFNHSHLNAMREQGRHPVTGRLLDENDWTHTPWLYDPSGSPKSAGAQTATTEGSRGRKGFGPGKLDMKPKDGYAPGPKQGADWDRSLTKYAHGAPVGDRRVQSGSGQKGFGKDTRGAADFNRGDGGVSYPLMMEMDTDLYDD</sequence>
<feature type="region of interest" description="Disordered" evidence="1">
    <location>
        <begin position="1"/>
        <end position="23"/>
    </location>
</feature>
<feature type="compositionally biased region" description="Polar residues" evidence="1">
    <location>
        <begin position="502"/>
        <end position="515"/>
    </location>
</feature>